<sequence length="273" mass="30566">MSFEGESNKWVFYPHQRPAGRNSKSNASVVQYSRIILKLIQDVVLFTLHHQLYFGPTALEVPVRWCDFGPPRSPFLLKRVHSASAPELFVSSMMEPSIPSHKSRNPTKSALKRPTSAVYLLGSSLDSTLESSPSPSPRPSGPPSAVPIDICYACSPLATPLNRCPHHLHAQKYLATQMRNIQIFTQSCAPSRRQRASREFPTLPPPSEWDEVSLTIDSDSDDDHLSAPITRKVRFVVSAPPPLLLSPELPSRCWDEESTWSEFMVCFLPNSFL</sequence>
<proteinExistence type="predicted"/>
<gene>
    <name evidence="1" type="ORF">B0H16DRAFT_1728496</name>
</gene>
<protein>
    <submittedName>
        <fullName evidence="1">Uncharacterized protein</fullName>
    </submittedName>
</protein>
<evidence type="ECO:0000313" key="2">
    <source>
        <dbReference type="Proteomes" id="UP001215598"/>
    </source>
</evidence>
<evidence type="ECO:0000313" key="1">
    <source>
        <dbReference type="EMBL" id="KAJ7741721.1"/>
    </source>
</evidence>
<dbReference type="EMBL" id="JARKIB010000098">
    <property type="protein sequence ID" value="KAJ7741721.1"/>
    <property type="molecule type" value="Genomic_DNA"/>
</dbReference>
<dbReference type="AlphaFoldDB" id="A0AAD7IFZ7"/>
<reference evidence="1" key="1">
    <citation type="submission" date="2023-03" db="EMBL/GenBank/DDBJ databases">
        <title>Massive genome expansion in bonnet fungi (Mycena s.s.) driven by repeated elements and novel gene families across ecological guilds.</title>
        <authorList>
            <consortium name="Lawrence Berkeley National Laboratory"/>
            <person name="Harder C.B."/>
            <person name="Miyauchi S."/>
            <person name="Viragh M."/>
            <person name="Kuo A."/>
            <person name="Thoen E."/>
            <person name="Andreopoulos B."/>
            <person name="Lu D."/>
            <person name="Skrede I."/>
            <person name="Drula E."/>
            <person name="Henrissat B."/>
            <person name="Morin E."/>
            <person name="Kohler A."/>
            <person name="Barry K."/>
            <person name="LaButti K."/>
            <person name="Morin E."/>
            <person name="Salamov A."/>
            <person name="Lipzen A."/>
            <person name="Mereny Z."/>
            <person name="Hegedus B."/>
            <person name="Baldrian P."/>
            <person name="Stursova M."/>
            <person name="Weitz H."/>
            <person name="Taylor A."/>
            <person name="Grigoriev I.V."/>
            <person name="Nagy L.G."/>
            <person name="Martin F."/>
            <person name="Kauserud H."/>
        </authorList>
    </citation>
    <scope>NUCLEOTIDE SEQUENCE</scope>
    <source>
        <strain evidence="1">CBHHK182m</strain>
    </source>
</reference>
<keyword evidence="2" id="KW-1185">Reference proteome</keyword>
<name>A0AAD7IFZ7_9AGAR</name>
<accession>A0AAD7IFZ7</accession>
<comment type="caution">
    <text evidence="1">The sequence shown here is derived from an EMBL/GenBank/DDBJ whole genome shotgun (WGS) entry which is preliminary data.</text>
</comment>
<organism evidence="1 2">
    <name type="scientific">Mycena metata</name>
    <dbReference type="NCBI Taxonomy" id="1033252"/>
    <lineage>
        <taxon>Eukaryota</taxon>
        <taxon>Fungi</taxon>
        <taxon>Dikarya</taxon>
        <taxon>Basidiomycota</taxon>
        <taxon>Agaricomycotina</taxon>
        <taxon>Agaricomycetes</taxon>
        <taxon>Agaricomycetidae</taxon>
        <taxon>Agaricales</taxon>
        <taxon>Marasmiineae</taxon>
        <taxon>Mycenaceae</taxon>
        <taxon>Mycena</taxon>
    </lineage>
</organism>
<dbReference type="Proteomes" id="UP001215598">
    <property type="component" value="Unassembled WGS sequence"/>
</dbReference>